<accession>A0A0E9TF36</accession>
<proteinExistence type="predicted"/>
<organism evidence="1">
    <name type="scientific">Anguilla anguilla</name>
    <name type="common">European freshwater eel</name>
    <name type="synonym">Muraena anguilla</name>
    <dbReference type="NCBI Taxonomy" id="7936"/>
    <lineage>
        <taxon>Eukaryota</taxon>
        <taxon>Metazoa</taxon>
        <taxon>Chordata</taxon>
        <taxon>Craniata</taxon>
        <taxon>Vertebrata</taxon>
        <taxon>Euteleostomi</taxon>
        <taxon>Actinopterygii</taxon>
        <taxon>Neopterygii</taxon>
        <taxon>Teleostei</taxon>
        <taxon>Anguilliformes</taxon>
        <taxon>Anguillidae</taxon>
        <taxon>Anguilla</taxon>
    </lineage>
</organism>
<dbReference type="AlphaFoldDB" id="A0A0E9TF36"/>
<reference evidence="1" key="1">
    <citation type="submission" date="2014-11" db="EMBL/GenBank/DDBJ databases">
        <authorList>
            <person name="Amaro Gonzalez C."/>
        </authorList>
    </citation>
    <scope>NUCLEOTIDE SEQUENCE</scope>
</reference>
<evidence type="ECO:0000313" key="1">
    <source>
        <dbReference type="EMBL" id="JAH51520.1"/>
    </source>
</evidence>
<dbReference type="EMBL" id="GBXM01057057">
    <property type="protein sequence ID" value="JAH51520.1"/>
    <property type="molecule type" value="Transcribed_RNA"/>
</dbReference>
<sequence>MSVTAANTSHSHLAAPPSFPFEVKSRPPRFGSSLFLLIPGSKLALRNVEIPSTAPL</sequence>
<protein>
    <submittedName>
        <fullName evidence="1">Uncharacterized protein</fullName>
    </submittedName>
</protein>
<reference evidence="1" key="2">
    <citation type="journal article" date="2015" name="Fish Shellfish Immunol.">
        <title>Early steps in the European eel (Anguilla anguilla)-Vibrio vulnificus interaction in the gills: Role of the RtxA13 toxin.</title>
        <authorList>
            <person name="Callol A."/>
            <person name="Pajuelo D."/>
            <person name="Ebbesson L."/>
            <person name="Teles M."/>
            <person name="MacKenzie S."/>
            <person name="Amaro C."/>
        </authorList>
    </citation>
    <scope>NUCLEOTIDE SEQUENCE</scope>
</reference>
<name>A0A0E9TF36_ANGAN</name>